<dbReference type="GO" id="GO:0032993">
    <property type="term" value="C:protein-DNA complex"/>
    <property type="evidence" value="ECO:0007669"/>
    <property type="project" value="TreeGrafter"/>
</dbReference>
<gene>
    <name evidence="4" type="ORF">METZ01_LOCUS123503</name>
</gene>
<evidence type="ECO:0000313" key="4">
    <source>
        <dbReference type="EMBL" id="SVA70649.1"/>
    </source>
</evidence>
<name>A0A381Y0R5_9ZZZZ</name>
<protein>
    <recommendedName>
        <fullName evidence="3">HhH-GPD domain-containing protein</fullName>
    </recommendedName>
</protein>
<reference evidence="4" key="1">
    <citation type="submission" date="2018-05" db="EMBL/GenBank/DDBJ databases">
        <authorList>
            <person name="Lanie J.A."/>
            <person name="Ng W.-L."/>
            <person name="Kazmierczak K.M."/>
            <person name="Andrzejewski T.M."/>
            <person name="Davidsen T.M."/>
            <person name="Wayne K.J."/>
            <person name="Tettelin H."/>
            <person name="Glass J.I."/>
            <person name="Rusch D."/>
            <person name="Podicherti R."/>
            <person name="Tsui H.-C.T."/>
            <person name="Winkler M.E."/>
        </authorList>
    </citation>
    <scope>NUCLEOTIDE SEQUENCE</scope>
</reference>
<evidence type="ECO:0000256" key="1">
    <source>
        <dbReference type="ARBA" id="ARBA00022763"/>
    </source>
</evidence>
<dbReference type="Gene3D" id="1.10.340.30">
    <property type="entry name" value="Hypothetical protein, domain 2"/>
    <property type="match status" value="1"/>
</dbReference>
<keyword evidence="1" id="KW-0227">DNA damage</keyword>
<keyword evidence="2" id="KW-0234">DNA repair</keyword>
<dbReference type="GO" id="GO:0043916">
    <property type="term" value="F:DNA-7-methylguanine glycosylase activity"/>
    <property type="evidence" value="ECO:0007669"/>
    <property type="project" value="TreeGrafter"/>
</dbReference>
<dbReference type="InterPro" id="IPR011257">
    <property type="entry name" value="DNA_glycosylase"/>
</dbReference>
<dbReference type="GO" id="GO:0008725">
    <property type="term" value="F:DNA-3-methyladenine glycosylase activity"/>
    <property type="evidence" value="ECO:0007669"/>
    <property type="project" value="TreeGrafter"/>
</dbReference>
<organism evidence="4">
    <name type="scientific">marine metagenome</name>
    <dbReference type="NCBI Taxonomy" id="408172"/>
    <lineage>
        <taxon>unclassified sequences</taxon>
        <taxon>metagenomes</taxon>
        <taxon>ecological metagenomes</taxon>
    </lineage>
</organism>
<evidence type="ECO:0000259" key="3">
    <source>
        <dbReference type="SMART" id="SM00478"/>
    </source>
</evidence>
<dbReference type="SUPFAM" id="SSF48150">
    <property type="entry name" value="DNA-glycosylase"/>
    <property type="match status" value="1"/>
</dbReference>
<evidence type="ECO:0000256" key="2">
    <source>
        <dbReference type="ARBA" id="ARBA00023204"/>
    </source>
</evidence>
<dbReference type="GO" id="GO:0006285">
    <property type="term" value="P:base-excision repair, AP site formation"/>
    <property type="evidence" value="ECO:0007669"/>
    <property type="project" value="TreeGrafter"/>
</dbReference>
<dbReference type="GO" id="GO:0032131">
    <property type="term" value="F:alkylated DNA binding"/>
    <property type="evidence" value="ECO:0007669"/>
    <property type="project" value="TreeGrafter"/>
</dbReference>
<dbReference type="CDD" id="cd00056">
    <property type="entry name" value="ENDO3c"/>
    <property type="match status" value="1"/>
</dbReference>
<dbReference type="GO" id="GO:0005737">
    <property type="term" value="C:cytoplasm"/>
    <property type="evidence" value="ECO:0007669"/>
    <property type="project" value="TreeGrafter"/>
</dbReference>
<dbReference type="InterPro" id="IPR003265">
    <property type="entry name" value="HhH-GPD_domain"/>
</dbReference>
<dbReference type="Gene3D" id="1.10.1670.40">
    <property type="match status" value="1"/>
</dbReference>
<dbReference type="Pfam" id="PF00730">
    <property type="entry name" value="HhH-GPD"/>
    <property type="match status" value="1"/>
</dbReference>
<proteinExistence type="predicted"/>
<dbReference type="PANTHER" id="PTHR43003">
    <property type="entry name" value="DNA-3-METHYLADENINE GLYCOSYLASE"/>
    <property type="match status" value="1"/>
</dbReference>
<accession>A0A381Y0R5</accession>
<dbReference type="EMBL" id="UINC01017097">
    <property type="protein sequence ID" value="SVA70649.1"/>
    <property type="molecule type" value="Genomic_DNA"/>
</dbReference>
<feature type="domain" description="HhH-GPD" evidence="3">
    <location>
        <begin position="48"/>
        <end position="202"/>
    </location>
</feature>
<sequence length="208" mass="24285">MKKPNYWQESIDFLQNNDKKLAKIIKKYNKSVLIGSDNSLETLIRSVVGQQISVKAAASVWQKMASLIGKLSADNILSVNKEKLKSCGLSHQKTQYILNIANHYKIHHIDDEFYWNDREFSNIYNELISIKGIGPWTVEMFGMFYLLEKDIFPIKDLGIIKAINQIYCVDEEPLKIDQIITISDRWKPYRTVACWYLWRSIDNEAVLY</sequence>
<dbReference type="AlphaFoldDB" id="A0A381Y0R5"/>
<dbReference type="GO" id="GO:0006307">
    <property type="term" value="P:DNA alkylation repair"/>
    <property type="evidence" value="ECO:0007669"/>
    <property type="project" value="TreeGrafter"/>
</dbReference>
<dbReference type="SMART" id="SM00478">
    <property type="entry name" value="ENDO3c"/>
    <property type="match status" value="1"/>
</dbReference>
<dbReference type="PANTHER" id="PTHR43003:SF5">
    <property type="entry name" value="DNA-3-METHYLADENINE GLYCOSYLASE"/>
    <property type="match status" value="1"/>
</dbReference>
<dbReference type="InterPro" id="IPR051912">
    <property type="entry name" value="Alkylbase_DNA_Glycosylase/TA"/>
</dbReference>